<accession>A0ABU1GTK8</accession>
<evidence type="ECO:0000259" key="2">
    <source>
        <dbReference type="Pfam" id="PF05232"/>
    </source>
</evidence>
<dbReference type="EMBL" id="JARWAO010000001">
    <property type="protein sequence ID" value="MDR5894733.1"/>
    <property type="molecule type" value="Genomic_DNA"/>
</dbReference>
<keyword evidence="4" id="KW-1185">Reference proteome</keyword>
<reference evidence="3 4" key="1">
    <citation type="submission" date="2023-04" db="EMBL/GenBank/DDBJ databases">
        <title>A long-awaited taxogenomic arrangement of the family Halomonadaceae.</title>
        <authorList>
            <person name="De La Haba R."/>
            <person name="Chuvochina M."/>
            <person name="Wittouck S."/>
            <person name="Arahal D.R."/>
            <person name="Sanchez-Porro C."/>
            <person name="Hugenholtz P."/>
            <person name="Ventosa A."/>
        </authorList>
    </citation>
    <scope>NUCLEOTIDE SEQUENCE [LARGE SCALE GENOMIC DNA]</scope>
    <source>
        <strain evidence="3 4">DSM 22428</strain>
    </source>
</reference>
<feature type="domain" description="Chlorhexidine efflux transporter" evidence="2">
    <location>
        <begin position="68"/>
        <end position="129"/>
    </location>
</feature>
<dbReference type="InterPro" id="IPR058208">
    <property type="entry name" value="PACE"/>
</dbReference>
<organism evidence="3 4">
    <name type="scientific">Larsenimonas suaedae</name>
    <dbReference type="NCBI Taxonomy" id="1851019"/>
    <lineage>
        <taxon>Bacteria</taxon>
        <taxon>Pseudomonadati</taxon>
        <taxon>Pseudomonadota</taxon>
        <taxon>Gammaproteobacteria</taxon>
        <taxon>Oceanospirillales</taxon>
        <taxon>Halomonadaceae</taxon>
        <taxon>Larsenimonas</taxon>
    </lineage>
</organism>
<protein>
    <submittedName>
        <fullName evidence="3">PACE efflux transporter</fullName>
    </submittedName>
</protein>
<evidence type="ECO:0000313" key="4">
    <source>
        <dbReference type="Proteomes" id="UP001269375"/>
    </source>
</evidence>
<sequence length="146" mass="16483">MRTKKERLAQAGLMELGGIVIVAPCASLATGHDLSQMGALALMLSTVAVLWSTVWNWLFDRWVPTRERTLAQRLAQTLGFEFFLAMITVFIVAWWMNMGLLAALWLDLGFIGFFLIWALAFNHLFDKAVVRLLRHREGSYASAHGE</sequence>
<gene>
    <name evidence="3" type="ORF">QC825_01435</name>
</gene>
<keyword evidence="1" id="KW-0472">Membrane</keyword>
<name>A0ABU1GTK8_9GAMM</name>
<dbReference type="Proteomes" id="UP001269375">
    <property type="component" value="Unassembled WGS sequence"/>
</dbReference>
<keyword evidence="1" id="KW-0812">Transmembrane</keyword>
<feature type="transmembrane region" description="Helical" evidence="1">
    <location>
        <begin position="37"/>
        <end position="58"/>
    </location>
</feature>
<dbReference type="Pfam" id="PF05232">
    <property type="entry name" value="BTP"/>
    <property type="match status" value="2"/>
</dbReference>
<feature type="transmembrane region" description="Helical" evidence="1">
    <location>
        <begin position="78"/>
        <end position="96"/>
    </location>
</feature>
<evidence type="ECO:0000313" key="3">
    <source>
        <dbReference type="EMBL" id="MDR5894733.1"/>
    </source>
</evidence>
<feature type="transmembrane region" description="Helical" evidence="1">
    <location>
        <begin position="12"/>
        <end position="31"/>
    </location>
</feature>
<dbReference type="NCBIfam" id="NF033664">
    <property type="entry name" value="PACE_transport"/>
    <property type="match status" value="1"/>
</dbReference>
<evidence type="ECO:0000256" key="1">
    <source>
        <dbReference type="SAM" id="Phobius"/>
    </source>
</evidence>
<comment type="caution">
    <text evidence="3">The sequence shown here is derived from an EMBL/GenBank/DDBJ whole genome shotgun (WGS) entry which is preliminary data.</text>
</comment>
<proteinExistence type="predicted"/>
<dbReference type="InterPro" id="IPR007896">
    <property type="entry name" value="BTP_bacteria"/>
</dbReference>
<feature type="domain" description="Chlorhexidine efflux transporter" evidence="2">
    <location>
        <begin position="2"/>
        <end position="64"/>
    </location>
</feature>
<feature type="transmembrane region" description="Helical" evidence="1">
    <location>
        <begin position="102"/>
        <end position="125"/>
    </location>
</feature>
<dbReference type="RefSeq" id="WP_251593079.1">
    <property type="nucleotide sequence ID" value="NZ_JAMLJI010000002.1"/>
</dbReference>
<keyword evidence="1" id="KW-1133">Transmembrane helix</keyword>